<evidence type="ECO:0000313" key="2">
    <source>
        <dbReference type="Proteomes" id="UP000197032"/>
    </source>
</evidence>
<dbReference type="EMBL" id="BDGJ01000142">
    <property type="protein sequence ID" value="GAW93472.1"/>
    <property type="molecule type" value="Genomic_DNA"/>
</dbReference>
<protein>
    <submittedName>
        <fullName evidence="1">Uncharacterized protein</fullName>
    </submittedName>
</protein>
<name>A0A1Z5HVC1_9FIRM</name>
<gene>
    <name evidence="1" type="ORF">KKC1_26050</name>
</gene>
<dbReference type="Proteomes" id="UP000197032">
    <property type="component" value="Unassembled WGS sequence"/>
</dbReference>
<proteinExistence type="predicted"/>
<keyword evidence="2" id="KW-1185">Reference proteome</keyword>
<comment type="caution">
    <text evidence="1">The sequence shown here is derived from an EMBL/GenBank/DDBJ whole genome shotgun (WGS) entry which is preliminary data.</text>
</comment>
<organism evidence="1 2">
    <name type="scientific">Calderihabitans maritimus</name>
    <dbReference type="NCBI Taxonomy" id="1246530"/>
    <lineage>
        <taxon>Bacteria</taxon>
        <taxon>Bacillati</taxon>
        <taxon>Bacillota</taxon>
        <taxon>Clostridia</taxon>
        <taxon>Neomoorellales</taxon>
        <taxon>Calderihabitantaceae</taxon>
        <taxon>Calderihabitans</taxon>
    </lineage>
</organism>
<reference evidence="2" key="1">
    <citation type="journal article" date="2017" name="Appl. Environ. Microbiol.">
        <title>Genomic Analysis of Calderihabitans maritimus KKC1, a Thermophilic, Hydrogenogenic, Carboxydotrophic Bacterium Isolated from Marine Sediment.</title>
        <authorList>
            <person name="Omae K."/>
            <person name="Yoneda Y."/>
            <person name="Fukuyama Y."/>
            <person name="Yoshida T."/>
            <person name="Sako Y."/>
        </authorList>
    </citation>
    <scope>NUCLEOTIDE SEQUENCE [LARGE SCALE GENOMIC DNA]</scope>
    <source>
        <strain evidence="2">KKC1</strain>
    </source>
</reference>
<dbReference type="AlphaFoldDB" id="A0A1Z5HVC1"/>
<accession>A0A1Z5HVC1</accession>
<sequence>MGRPVIFTAPQLVKLGYFSKKVDFLR</sequence>
<evidence type="ECO:0000313" key="1">
    <source>
        <dbReference type="EMBL" id="GAW93472.1"/>
    </source>
</evidence>